<keyword evidence="6 8" id="KW-0456">Lyase</keyword>
<keyword evidence="11" id="KW-1185">Reference proteome</keyword>
<organism evidence="10 11">
    <name type="scientific">Devosia honganensis</name>
    <dbReference type="NCBI Taxonomy" id="1610527"/>
    <lineage>
        <taxon>Bacteria</taxon>
        <taxon>Pseudomonadati</taxon>
        <taxon>Pseudomonadota</taxon>
        <taxon>Alphaproteobacteria</taxon>
        <taxon>Hyphomicrobiales</taxon>
        <taxon>Devosiaceae</taxon>
        <taxon>Devosia</taxon>
    </lineage>
</organism>
<dbReference type="NCBIfam" id="TIGR00262">
    <property type="entry name" value="trpA"/>
    <property type="match status" value="1"/>
</dbReference>
<evidence type="ECO:0000256" key="4">
    <source>
        <dbReference type="ARBA" id="ARBA00022822"/>
    </source>
</evidence>
<sequence length="274" mass="28982">MTSRIDRRFAELKQAGRPALVTFVMAGDPDLATGQAILEALPQAGADIIELGMPFSDPMADGVAIQMGGRRALAAGQTLTGVLDMVETFRRKDEATPIVLMGYYNPIYSFGVERFLETARQAGVDGLIVVDLPPEEDEELCLPALRAGINFIRLTTPTTDEHRLPSVLANTSGFVYYVSMTGITGAAIKSRGAVGEAVDRIKSHTELPVAVGFGIKTAEDAAEIGRHADGIVVGSVLVDAIARSLAEGRPAPEVIAAVRDIVADLAAGVKRARN</sequence>
<comment type="function">
    <text evidence="8">The alpha subunit is responsible for the aldol cleavage of indoleglycerol phosphate to indole and glyceraldehyde 3-phosphate.</text>
</comment>
<keyword evidence="3 8" id="KW-0028">Amino-acid biosynthesis</keyword>
<dbReference type="Gene3D" id="3.20.20.70">
    <property type="entry name" value="Aldolase class I"/>
    <property type="match status" value="1"/>
</dbReference>
<dbReference type="HAMAP" id="MF_00131">
    <property type="entry name" value="Trp_synth_alpha"/>
    <property type="match status" value="1"/>
</dbReference>
<dbReference type="RefSeq" id="WP_380096694.1">
    <property type="nucleotide sequence ID" value="NZ_JBHRYD010000007.1"/>
</dbReference>
<dbReference type="PANTHER" id="PTHR43406:SF1">
    <property type="entry name" value="TRYPTOPHAN SYNTHASE ALPHA CHAIN, CHLOROPLASTIC"/>
    <property type="match status" value="1"/>
</dbReference>
<dbReference type="EMBL" id="JBHRYD010000007">
    <property type="protein sequence ID" value="MFC3704962.1"/>
    <property type="molecule type" value="Genomic_DNA"/>
</dbReference>
<accession>A0ABV7X1B4</accession>
<gene>
    <name evidence="8 10" type="primary">trpA</name>
    <name evidence="10" type="ORF">ACFOOL_09355</name>
</gene>
<dbReference type="Pfam" id="PF00290">
    <property type="entry name" value="Trp_syntA"/>
    <property type="match status" value="1"/>
</dbReference>
<evidence type="ECO:0000313" key="11">
    <source>
        <dbReference type="Proteomes" id="UP001595613"/>
    </source>
</evidence>
<dbReference type="InterPro" id="IPR011060">
    <property type="entry name" value="RibuloseP-bd_barrel"/>
</dbReference>
<feature type="active site" description="Proton acceptor" evidence="8">
    <location>
        <position position="50"/>
    </location>
</feature>
<dbReference type="SUPFAM" id="SSF51366">
    <property type="entry name" value="Ribulose-phoshate binding barrel"/>
    <property type="match status" value="1"/>
</dbReference>
<comment type="subunit">
    <text evidence="2 8">Tetramer of two alpha and two beta chains.</text>
</comment>
<dbReference type="InterPro" id="IPR002028">
    <property type="entry name" value="Trp_synthase_suA"/>
</dbReference>
<feature type="active site" description="Proton acceptor" evidence="8">
    <location>
        <position position="61"/>
    </location>
</feature>
<evidence type="ECO:0000256" key="9">
    <source>
        <dbReference type="RuleBase" id="RU003662"/>
    </source>
</evidence>
<keyword evidence="5 8" id="KW-0057">Aromatic amino acid biosynthesis</keyword>
<protein>
    <recommendedName>
        <fullName evidence="8">Tryptophan synthase alpha chain</fullName>
        <ecNumber evidence="8">4.2.1.20</ecNumber>
    </recommendedName>
</protein>
<name>A0ABV7X1B4_9HYPH</name>
<evidence type="ECO:0000256" key="2">
    <source>
        <dbReference type="ARBA" id="ARBA00011270"/>
    </source>
</evidence>
<evidence type="ECO:0000256" key="6">
    <source>
        <dbReference type="ARBA" id="ARBA00023239"/>
    </source>
</evidence>
<evidence type="ECO:0000256" key="7">
    <source>
        <dbReference type="ARBA" id="ARBA00049047"/>
    </source>
</evidence>
<evidence type="ECO:0000256" key="8">
    <source>
        <dbReference type="HAMAP-Rule" id="MF_00131"/>
    </source>
</evidence>
<comment type="similarity">
    <text evidence="8 9">Belongs to the TrpA family.</text>
</comment>
<dbReference type="EC" id="4.2.1.20" evidence="8"/>
<keyword evidence="4 8" id="KW-0822">Tryptophan biosynthesis</keyword>
<evidence type="ECO:0000256" key="5">
    <source>
        <dbReference type="ARBA" id="ARBA00023141"/>
    </source>
</evidence>
<comment type="pathway">
    <text evidence="1 8">Amino-acid biosynthesis; L-tryptophan biosynthesis; L-tryptophan from chorismate: step 5/5.</text>
</comment>
<evidence type="ECO:0000256" key="3">
    <source>
        <dbReference type="ARBA" id="ARBA00022605"/>
    </source>
</evidence>
<reference evidence="11" key="1">
    <citation type="journal article" date="2019" name="Int. J. Syst. Evol. Microbiol.">
        <title>The Global Catalogue of Microorganisms (GCM) 10K type strain sequencing project: providing services to taxonomists for standard genome sequencing and annotation.</title>
        <authorList>
            <consortium name="The Broad Institute Genomics Platform"/>
            <consortium name="The Broad Institute Genome Sequencing Center for Infectious Disease"/>
            <person name="Wu L."/>
            <person name="Ma J."/>
        </authorList>
    </citation>
    <scope>NUCLEOTIDE SEQUENCE [LARGE SCALE GENOMIC DNA]</scope>
    <source>
        <strain evidence="11">KCTC 42281</strain>
    </source>
</reference>
<dbReference type="Proteomes" id="UP001595613">
    <property type="component" value="Unassembled WGS sequence"/>
</dbReference>
<dbReference type="InterPro" id="IPR013785">
    <property type="entry name" value="Aldolase_TIM"/>
</dbReference>
<evidence type="ECO:0000256" key="1">
    <source>
        <dbReference type="ARBA" id="ARBA00004733"/>
    </source>
</evidence>
<dbReference type="CDD" id="cd04724">
    <property type="entry name" value="Tryptophan_synthase_alpha"/>
    <property type="match status" value="1"/>
</dbReference>
<dbReference type="GO" id="GO:0004834">
    <property type="term" value="F:tryptophan synthase activity"/>
    <property type="evidence" value="ECO:0007669"/>
    <property type="project" value="UniProtKB-EC"/>
</dbReference>
<comment type="caution">
    <text evidence="10">The sequence shown here is derived from an EMBL/GenBank/DDBJ whole genome shotgun (WGS) entry which is preliminary data.</text>
</comment>
<dbReference type="PANTHER" id="PTHR43406">
    <property type="entry name" value="TRYPTOPHAN SYNTHASE, ALPHA CHAIN"/>
    <property type="match status" value="1"/>
</dbReference>
<proteinExistence type="inferred from homology"/>
<dbReference type="InterPro" id="IPR018204">
    <property type="entry name" value="Trp_synthase_alpha_AS"/>
</dbReference>
<comment type="catalytic activity">
    <reaction evidence="7 8">
        <text>(1S,2R)-1-C-(indol-3-yl)glycerol 3-phosphate + L-serine = D-glyceraldehyde 3-phosphate + L-tryptophan + H2O</text>
        <dbReference type="Rhea" id="RHEA:10532"/>
        <dbReference type="ChEBI" id="CHEBI:15377"/>
        <dbReference type="ChEBI" id="CHEBI:33384"/>
        <dbReference type="ChEBI" id="CHEBI:57912"/>
        <dbReference type="ChEBI" id="CHEBI:58866"/>
        <dbReference type="ChEBI" id="CHEBI:59776"/>
        <dbReference type="EC" id="4.2.1.20"/>
    </reaction>
</comment>
<evidence type="ECO:0000313" key="10">
    <source>
        <dbReference type="EMBL" id="MFC3704962.1"/>
    </source>
</evidence>
<dbReference type="PROSITE" id="PS00167">
    <property type="entry name" value="TRP_SYNTHASE_ALPHA"/>
    <property type="match status" value="1"/>
</dbReference>